<sequence length="75" mass="8083">MGISSDTLFPAREVRDAAERIACAGIDARYLELRSDHGHDAFLAEDAALAKMLTANAFAHACGCRPAEHQLSQAR</sequence>
<proteinExistence type="predicted"/>
<organism evidence="1">
    <name type="scientific">mine drainage metagenome</name>
    <dbReference type="NCBI Taxonomy" id="410659"/>
    <lineage>
        <taxon>unclassified sequences</taxon>
        <taxon>metagenomes</taxon>
        <taxon>ecological metagenomes</taxon>
    </lineage>
</organism>
<evidence type="ECO:0000313" key="1">
    <source>
        <dbReference type="EMBL" id="CBH74813.1"/>
    </source>
</evidence>
<name>E6PEC8_9ZZZZ</name>
<gene>
    <name evidence="1" type="ORF">CARN1_0444</name>
</gene>
<dbReference type="InterPro" id="IPR029058">
    <property type="entry name" value="AB_hydrolase_fold"/>
</dbReference>
<protein>
    <recommendedName>
        <fullName evidence="2">Homoserine O-acetyltransferase</fullName>
    </recommendedName>
</protein>
<comment type="caution">
    <text evidence="1">The sequence shown here is derived from an EMBL/GenBank/DDBJ whole genome shotgun (WGS) entry which is preliminary data.</text>
</comment>
<dbReference type="AlphaFoldDB" id="E6PEC8"/>
<reference evidence="1" key="1">
    <citation type="submission" date="2009-10" db="EMBL/GenBank/DDBJ databases">
        <title>Diversity of trophic interactions inside an arsenic-rich microbial ecosystem.</title>
        <authorList>
            <person name="Bertin P.N."/>
            <person name="Heinrich-Salmeron A."/>
            <person name="Pelletier E."/>
            <person name="Goulhen-Chollet F."/>
            <person name="Arsene-Ploetze F."/>
            <person name="Gallien S."/>
            <person name="Calteau A."/>
            <person name="Vallenet D."/>
            <person name="Casiot C."/>
            <person name="Chane-Woon-Ming B."/>
            <person name="Giloteaux L."/>
            <person name="Barakat M."/>
            <person name="Bonnefoy V."/>
            <person name="Bruneel O."/>
            <person name="Chandler M."/>
            <person name="Cleiss J."/>
            <person name="Duran R."/>
            <person name="Elbaz-Poulichet F."/>
            <person name="Fonknechten N."/>
            <person name="Lauga B."/>
            <person name="Mornico D."/>
            <person name="Ortet P."/>
            <person name="Schaeffer C."/>
            <person name="Siguier P."/>
            <person name="Alexander Thil Smith A."/>
            <person name="Van Dorsselaer A."/>
            <person name="Weissenbach J."/>
            <person name="Medigue C."/>
            <person name="Le Paslier D."/>
        </authorList>
    </citation>
    <scope>NUCLEOTIDE SEQUENCE</scope>
</reference>
<evidence type="ECO:0008006" key="2">
    <source>
        <dbReference type="Google" id="ProtNLM"/>
    </source>
</evidence>
<dbReference type="SUPFAM" id="SSF53474">
    <property type="entry name" value="alpha/beta-Hydrolases"/>
    <property type="match status" value="1"/>
</dbReference>
<dbReference type="Gene3D" id="3.40.50.1820">
    <property type="entry name" value="alpha/beta hydrolase"/>
    <property type="match status" value="1"/>
</dbReference>
<accession>E6PEC8</accession>
<dbReference type="EMBL" id="CABL01000003">
    <property type="protein sequence ID" value="CBH74813.1"/>
    <property type="molecule type" value="Genomic_DNA"/>
</dbReference>